<protein>
    <recommendedName>
        <fullName evidence="4">DUF3299 domain-containing protein</fullName>
    </recommendedName>
</protein>
<dbReference type="RefSeq" id="WP_044624766.1">
    <property type="nucleotide sequence ID" value="NZ_JTDV01000001.1"/>
</dbReference>
<feature type="chain" id="PRO_5002325541" description="DUF3299 domain-containing protein" evidence="1">
    <location>
        <begin position="20"/>
        <end position="145"/>
    </location>
</feature>
<organism evidence="2 3">
    <name type="scientific">Neotamlana nanhaiensis</name>
    <dbReference type="NCBI Taxonomy" id="1382798"/>
    <lineage>
        <taxon>Bacteria</taxon>
        <taxon>Pseudomonadati</taxon>
        <taxon>Bacteroidota</taxon>
        <taxon>Flavobacteriia</taxon>
        <taxon>Flavobacteriales</taxon>
        <taxon>Flavobacteriaceae</taxon>
        <taxon>Neotamlana</taxon>
    </lineage>
</organism>
<evidence type="ECO:0008006" key="4">
    <source>
        <dbReference type="Google" id="ProtNLM"/>
    </source>
</evidence>
<gene>
    <name evidence="2" type="ORF">PK35_00830</name>
</gene>
<dbReference type="EMBL" id="JTDV01000001">
    <property type="protein sequence ID" value="KJD34383.1"/>
    <property type="molecule type" value="Genomic_DNA"/>
</dbReference>
<keyword evidence="3" id="KW-1185">Reference proteome</keyword>
<dbReference type="STRING" id="1382798.PK35_00830"/>
<accession>A0A0D7W6Q9</accession>
<proteinExistence type="predicted"/>
<dbReference type="PATRIC" id="fig|1382798.3.peg.169"/>
<dbReference type="AlphaFoldDB" id="A0A0D7W6Q9"/>
<reference evidence="2 3" key="1">
    <citation type="journal article" date="2015" name="Antonie Van Leeuwenhoek">
        <title>Tamlana nanhaiensis sp. nov., isolated from surface seawater collected from the South China Sea.</title>
        <authorList>
            <person name="Liu X."/>
            <person name="Lai Q."/>
            <person name="Du Y."/>
            <person name="Li G."/>
            <person name="Sun F."/>
            <person name="Shao Z."/>
        </authorList>
    </citation>
    <scope>NUCLEOTIDE SEQUENCE [LARGE SCALE GENOMIC DNA]</scope>
    <source>
        <strain evidence="2 3">FHC16</strain>
    </source>
</reference>
<name>A0A0D7W6Q9_9FLAO</name>
<sequence length="145" mass="16685">MKNNLILFTFMFVAISAFAQKKVTWENLSKVKFEEKYFPAYDEYFLYPKFDKSIQDINGKTITIEGYFLDVASGSNTFILSLNPMASCFFCGAVGPETAMELHFKDKPKLRTDDYVRVTGIFKLNADDVDHLNYILENCIAEKIN</sequence>
<evidence type="ECO:0000256" key="1">
    <source>
        <dbReference type="SAM" id="SignalP"/>
    </source>
</evidence>
<keyword evidence="1" id="KW-0732">Signal</keyword>
<evidence type="ECO:0000313" key="3">
    <source>
        <dbReference type="Proteomes" id="UP000032361"/>
    </source>
</evidence>
<feature type="signal peptide" evidence="1">
    <location>
        <begin position="1"/>
        <end position="19"/>
    </location>
</feature>
<dbReference type="OrthoDB" id="1348500at2"/>
<comment type="caution">
    <text evidence="2">The sequence shown here is derived from an EMBL/GenBank/DDBJ whole genome shotgun (WGS) entry which is preliminary data.</text>
</comment>
<evidence type="ECO:0000313" key="2">
    <source>
        <dbReference type="EMBL" id="KJD34383.1"/>
    </source>
</evidence>
<dbReference type="Proteomes" id="UP000032361">
    <property type="component" value="Unassembled WGS sequence"/>
</dbReference>